<name>F3KHT9_9ARCH</name>
<dbReference type="Proteomes" id="UP000004348">
    <property type="component" value="Chromosome"/>
</dbReference>
<dbReference type="STRING" id="886738.Nlim_0029"/>
<accession>F3KHT9</accession>
<protein>
    <submittedName>
        <fullName evidence="2">Uncharacterized protein</fullName>
    </submittedName>
</protein>
<reference evidence="2" key="1">
    <citation type="journal article" date="2011" name="PLoS ONE">
        <title>Genome of a low-salinity ammonia-oxidizing archaeon determined by single-cell and metagenomic analysis.</title>
        <authorList>
            <person name="Blainey P.C."/>
            <person name="Mosier A.C."/>
            <person name="Potanina A."/>
            <person name="Francis C.A."/>
            <person name="Quake S.R."/>
        </authorList>
    </citation>
    <scope>NUCLEOTIDE SEQUENCE [LARGE SCALE GENOMIC DNA]</scope>
    <source>
        <strain evidence="2">SFB1</strain>
    </source>
</reference>
<proteinExistence type="predicted"/>
<keyword evidence="1" id="KW-0812">Transmembrane</keyword>
<dbReference type="AlphaFoldDB" id="F3KHT9"/>
<feature type="transmembrane region" description="Helical" evidence="1">
    <location>
        <begin position="13"/>
        <end position="34"/>
    </location>
</feature>
<comment type="caution">
    <text evidence="2">The sequence shown here is derived from an EMBL/GenBank/DDBJ whole genome shotgun (WGS) entry which is preliminary data.</text>
</comment>
<organism evidence="2">
    <name type="scientific">Candidatus Nitrosarchaeum limnium SFB1</name>
    <dbReference type="NCBI Taxonomy" id="886738"/>
    <lineage>
        <taxon>Archaea</taxon>
        <taxon>Nitrososphaerota</taxon>
        <taxon>Nitrososphaeria</taxon>
        <taxon>Nitrosopumilales</taxon>
        <taxon>Nitrosopumilaceae</taxon>
        <taxon>Nitrosarchaeum</taxon>
    </lineage>
</organism>
<dbReference type="EMBL" id="AEGP01000013">
    <property type="protein sequence ID" value="EGG43074.1"/>
    <property type="molecule type" value="Genomic_DNA"/>
</dbReference>
<dbReference type="HOGENOM" id="CLU_2629530_0_0_2"/>
<keyword evidence="1" id="KW-0472">Membrane</keyword>
<evidence type="ECO:0000313" key="2">
    <source>
        <dbReference type="EMBL" id="EGG43074.1"/>
    </source>
</evidence>
<sequence>MFESLTYAQSLDLVGLILEIIGFLMLVPQLVQFLIKINPELRMPEVKKSFKRFLFAFGIGFFIIGLLMQLLSILVEL</sequence>
<feature type="transmembrane region" description="Helical" evidence="1">
    <location>
        <begin position="54"/>
        <end position="75"/>
    </location>
</feature>
<evidence type="ECO:0000256" key="1">
    <source>
        <dbReference type="SAM" id="Phobius"/>
    </source>
</evidence>
<gene>
    <name evidence="2" type="ORF">Nlim_0029</name>
</gene>
<keyword evidence="1" id="KW-1133">Transmembrane helix</keyword>